<feature type="compositionally biased region" description="Polar residues" evidence="1">
    <location>
        <begin position="107"/>
        <end position="121"/>
    </location>
</feature>
<dbReference type="EMBL" id="LWDF02000235">
    <property type="protein sequence ID" value="KAE8251695.1"/>
    <property type="molecule type" value="Genomic_DNA"/>
</dbReference>
<feature type="compositionally biased region" description="Basic and acidic residues" evidence="1">
    <location>
        <begin position="63"/>
        <end position="79"/>
    </location>
</feature>
<evidence type="ECO:0000313" key="3">
    <source>
        <dbReference type="Proteomes" id="UP000077521"/>
    </source>
</evidence>
<feature type="region of interest" description="Disordered" evidence="1">
    <location>
        <begin position="1"/>
        <end position="180"/>
    </location>
</feature>
<dbReference type="AlphaFoldDB" id="A0A177TC97"/>
<dbReference type="PANTHER" id="PTHR39398">
    <property type="entry name" value="YALI0F14311P"/>
    <property type="match status" value="1"/>
</dbReference>
<feature type="compositionally biased region" description="Polar residues" evidence="1">
    <location>
        <begin position="1"/>
        <end position="11"/>
    </location>
</feature>
<name>A0A177TC97_9BASI</name>
<feature type="compositionally biased region" description="Basic and acidic residues" evidence="1">
    <location>
        <begin position="95"/>
        <end position="106"/>
    </location>
</feature>
<organism evidence="2 3">
    <name type="scientific">Tilletia indica</name>
    <dbReference type="NCBI Taxonomy" id="43049"/>
    <lineage>
        <taxon>Eukaryota</taxon>
        <taxon>Fungi</taxon>
        <taxon>Dikarya</taxon>
        <taxon>Basidiomycota</taxon>
        <taxon>Ustilaginomycotina</taxon>
        <taxon>Exobasidiomycetes</taxon>
        <taxon>Tilletiales</taxon>
        <taxon>Tilletiaceae</taxon>
        <taxon>Tilletia</taxon>
    </lineage>
</organism>
<accession>A0A177TC97</accession>
<sequence length="629" mass="67699">MGEAKSNTRSDLTPWRSSRVARKIEGDSQQSGGGGGGGRGAEEKAQSTGKSRGHGNIGSIEKVNTRRGGDDDSRNHEDALDGMSKLSIASSSAARQKESWKEKTTDASDLSRPNHTLQSSIWAPKIEASSPSRNAKSAARTLSPSPSKVVRSSVESSGLRPRDTSKPLGGKLDPMSLLASPSRGLDGSHLEGLMDGDITDLHVQLQYRAHISEQIRKHASSFSITSGPSSGTCLGDADEKRASLSNLILLARKLREGLLAGSSGKSKALNDSTTANLLIEISQLSIALSLLSEPPNLAQLHATLPRLISTLGHLHQSPSSKSREAKGRIQIDADIVALLELPEPEACKIAALLSDVTEDGLAHILSLQRLLALYSGTTKTNGDSFDFGHAEYLSLHAEAEQQSASISDESPLITGQHPHLRFVHELHRALVQGDVASIRNLFLQKSAQVPTATFWHTQLLLSPSSSTHQDQHETARSTATNNARQHLVGTTSNSTASQTTAILNRFRAMVWDSLAKAYKPMGLPIAPFLVPVDRLSSDVKARLSSSQARQVQDATWLERLLLLDDEFILAVHRIRGRPESQTNGGDALLARSMRLDVFLSNPACKLGGFDWPSRVDVRADGQSAILRLK</sequence>
<protein>
    <submittedName>
        <fullName evidence="2">Uncharacterized protein</fullName>
    </submittedName>
</protein>
<dbReference type="PANTHER" id="PTHR39398:SF1">
    <property type="entry name" value="CSN8_PSMD8_EIF3K DOMAIN-CONTAINING PROTEIN"/>
    <property type="match status" value="1"/>
</dbReference>
<feature type="compositionally biased region" description="Low complexity" evidence="1">
    <location>
        <begin position="143"/>
        <end position="157"/>
    </location>
</feature>
<proteinExistence type="predicted"/>
<gene>
    <name evidence="2" type="ORF">A4X13_0g3880</name>
</gene>
<reference evidence="2" key="1">
    <citation type="submission" date="2016-04" db="EMBL/GenBank/DDBJ databases">
        <authorList>
            <person name="Nguyen H.D."/>
            <person name="Samba Siva P."/>
            <person name="Cullis J."/>
            <person name="Levesque C.A."/>
            <person name="Hambleton S."/>
        </authorList>
    </citation>
    <scope>NUCLEOTIDE SEQUENCE</scope>
    <source>
        <strain evidence="2">DAOMC 236416</strain>
    </source>
</reference>
<evidence type="ECO:0000313" key="2">
    <source>
        <dbReference type="EMBL" id="KAE8251695.1"/>
    </source>
</evidence>
<comment type="caution">
    <text evidence="2">The sequence shown here is derived from an EMBL/GenBank/DDBJ whole genome shotgun (WGS) entry which is preliminary data.</text>
</comment>
<evidence type="ECO:0000256" key="1">
    <source>
        <dbReference type="SAM" id="MobiDB-lite"/>
    </source>
</evidence>
<dbReference type="Proteomes" id="UP000077521">
    <property type="component" value="Unassembled WGS sequence"/>
</dbReference>
<keyword evidence="3" id="KW-1185">Reference proteome</keyword>
<reference evidence="2" key="2">
    <citation type="journal article" date="2019" name="IMA Fungus">
        <title>Genome sequencing and comparison of five Tilletia species to identify candidate genes for the detection of regulated species infecting wheat.</title>
        <authorList>
            <person name="Nguyen H.D.T."/>
            <person name="Sultana T."/>
            <person name="Kesanakurti P."/>
            <person name="Hambleton S."/>
        </authorList>
    </citation>
    <scope>NUCLEOTIDE SEQUENCE</scope>
    <source>
        <strain evidence="2">DAOMC 236416</strain>
    </source>
</reference>